<comment type="caution">
    <text evidence="1">The sequence shown here is derived from an EMBL/GenBank/DDBJ whole genome shotgun (WGS) entry which is preliminary data.</text>
</comment>
<reference evidence="1 2" key="1">
    <citation type="journal article" date="2022" name="New Phytol.">
        <title>Ecological generalism drives hyperdiversity of secondary metabolite gene clusters in xylarialean endophytes.</title>
        <authorList>
            <person name="Franco M.E.E."/>
            <person name="Wisecaver J.H."/>
            <person name="Arnold A.E."/>
            <person name="Ju Y.M."/>
            <person name="Slot J.C."/>
            <person name="Ahrendt S."/>
            <person name="Moore L.P."/>
            <person name="Eastman K.E."/>
            <person name="Scott K."/>
            <person name="Konkel Z."/>
            <person name="Mondo S.J."/>
            <person name="Kuo A."/>
            <person name="Hayes R.D."/>
            <person name="Haridas S."/>
            <person name="Andreopoulos B."/>
            <person name="Riley R."/>
            <person name="LaButti K."/>
            <person name="Pangilinan J."/>
            <person name="Lipzen A."/>
            <person name="Amirebrahimi M."/>
            <person name="Yan J."/>
            <person name="Adam C."/>
            <person name="Keymanesh K."/>
            <person name="Ng V."/>
            <person name="Louie K."/>
            <person name="Northen T."/>
            <person name="Drula E."/>
            <person name="Henrissat B."/>
            <person name="Hsieh H.M."/>
            <person name="Youens-Clark K."/>
            <person name="Lutzoni F."/>
            <person name="Miadlikowska J."/>
            <person name="Eastwood D.C."/>
            <person name="Hamelin R.C."/>
            <person name="Grigoriev I.V."/>
            <person name="U'Ren J.M."/>
        </authorList>
    </citation>
    <scope>NUCLEOTIDE SEQUENCE [LARGE SCALE GENOMIC DNA]</scope>
    <source>
        <strain evidence="1 2">ER1909</strain>
    </source>
</reference>
<dbReference type="Proteomes" id="UP001497680">
    <property type="component" value="Unassembled WGS sequence"/>
</dbReference>
<evidence type="ECO:0000313" key="2">
    <source>
        <dbReference type="Proteomes" id="UP001497680"/>
    </source>
</evidence>
<name>A0ACC0CX28_9PEZI</name>
<proteinExistence type="predicted"/>
<protein>
    <submittedName>
        <fullName evidence="1">Uncharacterized protein</fullName>
    </submittedName>
</protein>
<dbReference type="EMBL" id="MU394330">
    <property type="protein sequence ID" value="KAI6085037.1"/>
    <property type="molecule type" value="Genomic_DNA"/>
</dbReference>
<accession>A0ACC0CX28</accession>
<organism evidence="1 2">
    <name type="scientific">Hypoxylon rubiginosum</name>
    <dbReference type="NCBI Taxonomy" id="110542"/>
    <lineage>
        <taxon>Eukaryota</taxon>
        <taxon>Fungi</taxon>
        <taxon>Dikarya</taxon>
        <taxon>Ascomycota</taxon>
        <taxon>Pezizomycotina</taxon>
        <taxon>Sordariomycetes</taxon>
        <taxon>Xylariomycetidae</taxon>
        <taxon>Xylariales</taxon>
        <taxon>Hypoxylaceae</taxon>
        <taxon>Hypoxylon</taxon>
    </lineage>
</organism>
<keyword evidence="2" id="KW-1185">Reference proteome</keyword>
<sequence>MTLYKLNNTPDVTSPSSIDEPKGDSKLQCLMLPRYATMNRIFNRSDIFEALDNVLGPTETNCPFQSVVMHGLYGVGKTTIALSYVKKKFHEKAYDVILWVDCKTMTLEKNFRKIAAQLGLDYDFESQSEVEILNRVQHWFQSTNCRWLVIYDNVKSAEALIPYWPRSGHGKAIATTLDPSLPFKLASGSLEVPPFDIQTGSEFLKFLSLSGNERDLDAESRAALALSQHAYGHTLALSRMAVLIQERALSIKEFANMYSNHSKDLLLKMWESVSFPDDDFPLDNLEDKSELLLGVMSFLAPDAIPQQLFESKNHKHIPVESWLNFNELSLSDALAELLKKGLVKWDKNTCTLSTNRIILILHRISIIPEMRRECFAIAVLLLHRAIPSYDEKKAQFYDAWQTYSHYLQHVISLRDCFLEEIELSDELEVPLEFCQLLAQYQRYFYETSSLAELDKTCDANMLALDMIEDGPAKQDLQITVMSHRAQAAETRGDIQKAIDLNQEVHEMRLLEKPKKKLLLCFTANNLGYCFNTANDHDLALEWFHMSRKWWQNAVKDGEAVGDRPARHLKNEAVCQLYLDNIEEAEKLFDLSLARLEKDPPSWAMLAYGWFARASLERRIRDFIQADHYYTLALNACQARDEMRNHPFVGACLYKIGACCLDGNSMNTEKAIKNIRASIEVTKIHSSYMPIEHARSLFKLSEALLRLEDEKYTEEARSLQAEAETSLRKRIPDGPISHTESTYDNLISIFWR</sequence>
<gene>
    <name evidence="1" type="ORF">F4821DRAFT_279714</name>
</gene>
<evidence type="ECO:0000313" key="1">
    <source>
        <dbReference type="EMBL" id="KAI6085037.1"/>
    </source>
</evidence>